<sequence>MRILGRQGERFQVMYTFEQRGKNGQIVKKAQRKHWTEEQIMMRAHDSVRAHQRQRRNSRCSMEQRYRVLGHSTRAEDFTYGVVDSEPTTEDESQEGQGGSSGDACCSALPPSDDLNKSVSAFLSEPSTEGRCASFDSHNEEPALLQPVSEGAETLLLQVLSLFTSRTSVPEVRGGSEVTFANADSAAESGKLKADREFHKPNNSATAPLQGDVSVAADGSVGDTPAAEAEGFAFSDETAEAESDRHTAIAEKPSVLESPIITATTPHDQIAVSAIRASPRTLYSRPYPETLNECIRPNVLSPFAATSSSYERIVSHQFFPEITVRECDWNGDTVTEEGSMLNRIVTTSPLVYASAQKDFVRPKGQAQMQSETAHEPQGKKKSVKIPGSGRDRHSLRAFFGRLAKRLERIGMKNQVKDE</sequence>
<reference evidence="2" key="1">
    <citation type="submission" date="2014-11" db="EMBL/GenBank/DDBJ databases">
        <authorList>
            <person name="Otto D Thomas"/>
            <person name="Naeem Raeece"/>
        </authorList>
    </citation>
    <scope>NUCLEOTIDE SEQUENCE</scope>
</reference>
<feature type="region of interest" description="Disordered" evidence="1">
    <location>
        <begin position="77"/>
        <end position="110"/>
    </location>
</feature>
<name>A0A0G4G1N8_9ALVE</name>
<organism evidence="2">
    <name type="scientific">Chromera velia CCMP2878</name>
    <dbReference type="NCBI Taxonomy" id="1169474"/>
    <lineage>
        <taxon>Eukaryota</taxon>
        <taxon>Sar</taxon>
        <taxon>Alveolata</taxon>
        <taxon>Colpodellida</taxon>
        <taxon>Chromeraceae</taxon>
        <taxon>Chromera</taxon>
    </lineage>
</organism>
<accession>A0A0G4G1N8</accession>
<dbReference type="EMBL" id="CDMZ01000794">
    <property type="protein sequence ID" value="CEM21645.1"/>
    <property type="molecule type" value="Genomic_DNA"/>
</dbReference>
<feature type="region of interest" description="Disordered" evidence="1">
    <location>
        <begin position="362"/>
        <end position="392"/>
    </location>
</feature>
<dbReference type="VEuPathDB" id="CryptoDB:Cvel_19700"/>
<evidence type="ECO:0000313" key="2">
    <source>
        <dbReference type="EMBL" id="CEM21645.1"/>
    </source>
</evidence>
<dbReference type="AlphaFoldDB" id="A0A0G4G1N8"/>
<proteinExistence type="predicted"/>
<gene>
    <name evidence="2" type="ORF">Cvel_19700</name>
</gene>
<protein>
    <submittedName>
        <fullName evidence="2">Uncharacterized protein</fullName>
    </submittedName>
</protein>
<evidence type="ECO:0000256" key="1">
    <source>
        <dbReference type="SAM" id="MobiDB-lite"/>
    </source>
</evidence>